<dbReference type="Gene3D" id="3.30.70.270">
    <property type="match status" value="1"/>
</dbReference>
<dbReference type="SMART" id="SM00052">
    <property type="entry name" value="EAL"/>
    <property type="match status" value="1"/>
</dbReference>
<dbReference type="InterPro" id="IPR035965">
    <property type="entry name" value="PAS-like_dom_sf"/>
</dbReference>
<organism evidence="5 6">
    <name type="scientific">Phytohabitans aurantiacus</name>
    <dbReference type="NCBI Taxonomy" id="3016789"/>
    <lineage>
        <taxon>Bacteria</taxon>
        <taxon>Bacillati</taxon>
        <taxon>Actinomycetota</taxon>
        <taxon>Actinomycetes</taxon>
        <taxon>Micromonosporales</taxon>
        <taxon>Micromonosporaceae</taxon>
    </lineage>
</organism>
<gene>
    <name evidence="5" type="ORF">Pa4123_87330</name>
</gene>
<dbReference type="InterPro" id="IPR001633">
    <property type="entry name" value="EAL_dom"/>
</dbReference>
<dbReference type="NCBIfam" id="TIGR00254">
    <property type="entry name" value="GGDEF"/>
    <property type="match status" value="1"/>
</dbReference>
<evidence type="ECO:0000259" key="2">
    <source>
        <dbReference type="PROSITE" id="PS50113"/>
    </source>
</evidence>
<dbReference type="InterPro" id="IPR000014">
    <property type="entry name" value="PAS"/>
</dbReference>
<reference evidence="5" key="1">
    <citation type="submission" date="2022-12" db="EMBL/GenBank/DDBJ databases">
        <title>New Phytohabitans aurantiacus sp. RD004123 nov., an actinomycete isolated from soil.</title>
        <authorList>
            <person name="Triningsih D.W."/>
            <person name="Harunari E."/>
            <person name="Igarashi Y."/>
        </authorList>
    </citation>
    <scope>NUCLEOTIDE SEQUENCE</scope>
    <source>
        <strain evidence="5">RD004123</strain>
    </source>
</reference>
<sequence>MLILNHSDLGEVRQDRMRPVPVPTPEPERLAELWAQAIAWTSYVSMSRAELVAHLTGPASRVIEALGTDEPDGHIGFEVGTALVAAHFTHPTSLSRTLAVLGEHLQPYVDATGAGKRFARLQGSLAEGYAQALRNRTMTEQEGIYAAALVAQAEAEEARWASEARFQAVFTEAAIGIGIGTLSGRLLEVNRALCDMFGYPREEFLERTTASFFQPPGDDGDVWQAYNDLWAGRSDNFRTEKPFTRSDGAEIWTDLVVSLIRDKDGTPKYAVGMVEDITERHRLQIQLRHQALHDPLTDLPNRTLFFERLALALADPDPSARVGVCYLDLDGFKAVNDTLGHDVGDQLLRTVAGRLASRLHRSGHLVARMGGDEFVVLVERTAGTAELVRVAEAALAAVRIPVRVSGHALKVSASVGVVDRPVRGTTVAELMKAADTTLYWAKADGRDRWAVFDADRHANDVSRYRLSAQLPAALARRQFFVEYQPLVRLADGVSVGAEALVRWRHPERGVIGPGRFIELAEETGLIVPLGRWVLREACEQAQRWPESPRPLLSVNVAARQIRDATIVEDVKSILAETGLPAEGLQLELTESSVMGSSGQPLRTLHALADLGVRLAIDDFGTGYSNLAYLRSLPVHALKLAGSFMSGLRAPGGPDQVDQEILEAVIRLAHKLKMSVIAEGVETASQAAVLRELGCDTAQGWHFARSMAPSSLPWL</sequence>
<dbReference type="CDD" id="cd00130">
    <property type="entry name" value="PAS"/>
    <property type="match status" value="1"/>
</dbReference>
<dbReference type="SUPFAM" id="SSF141868">
    <property type="entry name" value="EAL domain-like"/>
    <property type="match status" value="1"/>
</dbReference>
<dbReference type="InterPro" id="IPR000700">
    <property type="entry name" value="PAS-assoc_C"/>
</dbReference>
<dbReference type="PROSITE" id="PS50112">
    <property type="entry name" value="PAS"/>
    <property type="match status" value="1"/>
</dbReference>
<dbReference type="InterPro" id="IPR000160">
    <property type="entry name" value="GGDEF_dom"/>
</dbReference>
<dbReference type="InterPro" id="IPR029787">
    <property type="entry name" value="Nucleotide_cyclase"/>
</dbReference>
<dbReference type="Gene3D" id="3.30.450.20">
    <property type="entry name" value="PAS domain"/>
    <property type="match status" value="1"/>
</dbReference>
<feature type="domain" description="PAS" evidence="1">
    <location>
        <begin position="162"/>
        <end position="215"/>
    </location>
</feature>
<dbReference type="PROSITE" id="PS50887">
    <property type="entry name" value="GGDEF"/>
    <property type="match status" value="1"/>
</dbReference>
<protein>
    <submittedName>
        <fullName evidence="5">GGDEF domain-containing protein</fullName>
    </submittedName>
</protein>
<evidence type="ECO:0000259" key="4">
    <source>
        <dbReference type="PROSITE" id="PS50887"/>
    </source>
</evidence>
<evidence type="ECO:0000313" key="5">
    <source>
        <dbReference type="EMBL" id="GLI03455.1"/>
    </source>
</evidence>
<dbReference type="SMART" id="SM00267">
    <property type="entry name" value="GGDEF"/>
    <property type="match status" value="1"/>
</dbReference>
<dbReference type="PANTHER" id="PTHR44757">
    <property type="entry name" value="DIGUANYLATE CYCLASE DGCP"/>
    <property type="match status" value="1"/>
</dbReference>
<feature type="domain" description="EAL" evidence="3">
    <location>
        <begin position="463"/>
        <end position="714"/>
    </location>
</feature>
<dbReference type="NCBIfam" id="TIGR00229">
    <property type="entry name" value="sensory_box"/>
    <property type="match status" value="1"/>
</dbReference>
<dbReference type="Proteomes" id="UP001144280">
    <property type="component" value="Unassembled WGS sequence"/>
</dbReference>
<evidence type="ECO:0000259" key="3">
    <source>
        <dbReference type="PROSITE" id="PS50883"/>
    </source>
</evidence>
<keyword evidence="6" id="KW-1185">Reference proteome</keyword>
<dbReference type="SMART" id="SM00086">
    <property type="entry name" value="PAC"/>
    <property type="match status" value="1"/>
</dbReference>
<dbReference type="InterPro" id="IPR043128">
    <property type="entry name" value="Rev_trsase/Diguanyl_cyclase"/>
</dbReference>
<dbReference type="PROSITE" id="PS50113">
    <property type="entry name" value="PAC"/>
    <property type="match status" value="1"/>
</dbReference>
<evidence type="ECO:0000313" key="6">
    <source>
        <dbReference type="Proteomes" id="UP001144280"/>
    </source>
</evidence>
<accession>A0ABQ5RBS8</accession>
<dbReference type="InterPro" id="IPR052155">
    <property type="entry name" value="Biofilm_reg_signaling"/>
</dbReference>
<dbReference type="SUPFAM" id="SSF55073">
    <property type="entry name" value="Nucleotide cyclase"/>
    <property type="match status" value="1"/>
</dbReference>
<proteinExistence type="predicted"/>
<dbReference type="InterPro" id="IPR001610">
    <property type="entry name" value="PAC"/>
</dbReference>
<dbReference type="SMART" id="SM00091">
    <property type="entry name" value="PAS"/>
    <property type="match status" value="1"/>
</dbReference>
<comment type="caution">
    <text evidence="5">The sequence shown here is derived from an EMBL/GenBank/DDBJ whole genome shotgun (WGS) entry which is preliminary data.</text>
</comment>
<feature type="domain" description="PAC" evidence="2">
    <location>
        <begin position="237"/>
        <end position="289"/>
    </location>
</feature>
<name>A0ABQ5RBS8_9ACTN</name>
<dbReference type="Pfam" id="PF00563">
    <property type="entry name" value="EAL"/>
    <property type="match status" value="1"/>
</dbReference>
<dbReference type="Pfam" id="PF00990">
    <property type="entry name" value="GGDEF"/>
    <property type="match status" value="1"/>
</dbReference>
<feature type="domain" description="GGDEF" evidence="4">
    <location>
        <begin position="320"/>
        <end position="454"/>
    </location>
</feature>
<dbReference type="Gene3D" id="3.20.20.450">
    <property type="entry name" value="EAL domain"/>
    <property type="match status" value="1"/>
</dbReference>
<dbReference type="PROSITE" id="PS50883">
    <property type="entry name" value="EAL"/>
    <property type="match status" value="1"/>
</dbReference>
<dbReference type="Pfam" id="PF13426">
    <property type="entry name" value="PAS_9"/>
    <property type="match status" value="1"/>
</dbReference>
<dbReference type="CDD" id="cd01948">
    <property type="entry name" value="EAL"/>
    <property type="match status" value="1"/>
</dbReference>
<dbReference type="InterPro" id="IPR035919">
    <property type="entry name" value="EAL_sf"/>
</dbReference>
<dbReference type="CDD" id="cd01949">
    <property type="entry name" value="GGDEF"/>
    <property type="match status" value="1"/>
</dbReference>
<dbReference type="SUPFAM" id="SSF55785">
    <property type="entry name" value="PYP-like sensor domain (PAS domain)"/>
    <property type="match status" value="1"/>
</dbReference>
<dbReference type="EMBL" id="BSDI01000085">
    <property type="protein sequence ID" value="GLI03455.1"/>
    <property type="molecule type" value="Genomic_DNA"/>
</dbReference>
<evidence type="ECO:0000259" key="1">
    <source>
        <dbReference type="PROSITE" id="PS50112"/>
    </source>
</evidence>
<dbReference type="PANTHER" id="PTHR44757:SF2">
    <property type="entry name" value="BIOFILM ARCHITECTURE MAINTENANCE PROTEIN MBAA"/>
    <property type="match status" value="1"/>
</dbReference>